<dbReference type="EMBL" id="KB097304">
    <property type="protein sequence ID" value="ESN97753.1"/>
    <property type="molecule type" value="Genomic_DNA"/>
</dbReference>
<evidence type="ECO:0000313" key="3">
    <source>
        <dbReference type="Proteomes" id="UP000015101"/>
    </source>
</evidence>
<dbReference type="InParanoid" id="T1FCB3"/>
<accession>T1FCB3</accession>
<dbReference type="SUPFAM" id="SSF53335">
    <property type="entry name" value="S-adenosyl-L-methionine-dependent methyltransferases"/>
    <property type="match status" value="1"/>
</dbReference>
<dbReference type="CTD" id="20206462"/>
<evidence type="ECO:0000313" key="2">
    <source>
        <dbReference type="EnsemblMetazoa" id="HelroP177815"/>
    </source>
</evidence>
<evidence type="ECO:0008006" key="4">
    <source>
        <dbReference type="Google" id="ProtNLM"/>
    </source>
</evidence>
<organism evidence="2 3">
    <name type="scientific">Helobdella robusta</name>
    <name type="common">Californian leech</name>
    <dbReference type="NCBI Taxonomy" id="6412"/>
    <lineage>
        <taxon>Eukaryota</taxon>
        <taxon>Metazoa</taxon>
        <taxon>Spiralia</taxon>
        <taxon>Lophotrochozoa</taxon>
        <taxon>Annelida</taxon>
        <taxon>Clitellata</taxon>
        <taxon>Hirudinea</taxon>
        <taxon>Rhynchobdellida</taxon>
        <taxon>Glossiphoniidae</taxon>
        <taxon>Helobdella</taxon>
    </lineage>
</organism>
<dbReference type="GeneID" id="20206462"/>
<dbReference type="RefSeq" id="XP_009024210.1">
    <property type="nucleotide sequence ID" value="XM_009025962.1"/>
</dbReference>
<dbReference type="InterPro" id="IPR029063">
    <property type="entry name" value="SAM-dependent_MTases_sf"/>
</dbReference>
<gene>
    <name evidence="2" type="primary">20206462</name>
    <name evidence="1" type="ORF">HELRODRAFT_177815</name>
</gene>
<keyword evidence="3" id="KW-1185">Reference proteome</keyword>
<dbReference type="Gene3D" id="3.40.50.150">
    <property type="entry name" value="Vaccinia Virus protein VP39"/>
    <property type="match status" value="1"/>
</dbReference>
<dbReference type="HOGENOM" id="CLU_093975_0_0_1"/>
<reference evidence="3" key="1">
    <citation type="submission" date="2012-12" db="EMBL/GenBank/DDBJ databases">
        <authorList>
            <person name="Hellsten U."/>
            <person name="Grimwood J."/>
            <person name="Chapman J.A."/>
            <person name="Shapiro H."/>
            <person name="Aerts A."/>
            <person name="Otillar R.P."/>
            <person name="Terry A.Y."/>
            <person name="Boore J.L."/>
            <person name="Simakov O."/>
            <person name="Marletaz F."/>
            <person name="Cho S.-J."/>
            <person name="Edsinger-Gonzales E."/>
            <person name="Havlak P."/>
            <person name="Kuo D.-H."/>
            <person name="Larsson T."/>
            <person name="Lv J."/>
            <person name="Arendt D."/>
            <person name="Savage R."/>
            <person name="Osoegawa K."/>
            <person name="de Jong P."/>
            <person name="Lindberg D.R."/>
            <person name="Seaver E.C."/>
            <person name="Weisblat D.A."/>
            <person name="Putnam N.H."/>
            <person name="Grigoriev I.V."/>
            <person name="Rokhsar D.S."/>
        </authorList>
    </citation>
    <scope>NUCLEOTIDE SEQUENCE</scope>
</reference>
<name>T1FCB3_HELRO</name>
<protein>
    <recommendedName>
        <fullName evidence="4">Methyltransferase domain-containing protein</fullName>
    </recommendedName>
</protein>
<reference evidence="1 3" key="2">
    <citation type="journal article" date="2013" name="Nature">
        <title>Insights into bilaterian evolution from three spiralian genomes.</title>
        <authorList>
            <person name="Simakov O."/>
            <person name="Marletaz F."/>
            <person name="Cho S.J."/>
            <person name="Edsinger-Gonzales E."/>
            <person name="Havlak P."/>
            <person name="Hellsten U."/>
            <person name="Kuo D.H."/>
            <person name="Larsson T."/>
            <person name="Lv J."/>
            <person name="Arendt D."/>
            <person name="Savage R."/>
            <person name="Osoegawa K."/>
            <person name="de Jong P."/>
            <person name="Grimwood J."/>
            <person name="Chapman J.A."/>
            <person name="Shapiro H."/>
            <person name="Aerts A."/>
            <person name="Otillar R.P."/>
            <person name="Terry A.Y."/>
            <person name="Boore J.L."/>
            <person name="Grigoriev I.V."/>
            <person name="Lindberg D.R."/>
            <person name="Seaver E.C."/>
            <person name="Weisblat D.A."/>
            <person name="Putnam N.H."/>
            <person name="Rokhsar D.S."/>
        </authorList>
    </citation>
    <scope>NUCLEOTIDE SEQUENCE</scope>
</reference>
<evidence type="ECO:0000313" key="1">
    <source>
        <dbReference type="EMBL" id="ESN97753.1"/>
    </source>
</evidence>
<dbReference type="Proteomes" id="UP000015101">
    <property type="component" value="Unassembled WGS sequence"/>
</dbReference>
<sequence length="297" mass="34995">MEKKEDDYSYGEAFRDFRTQGNVYEVYDKLYDEIDVHYLKDVEDVIVVGGGPALSELTFLKKLVKNVKRLTVIEKDPKFVEMMKKNVERLLPYNLEFNCHLTMAQSWQGPSGDKPKTDLILIFHSLYYFDEAERKALYDKCFNNWLNHNGKLFIKLHKDMNETNIPYYVNNVFRETKRKLYIEAYTVKRELAELGYSIDKVYPYQYYHDLKTCKQSMARIIRQHAVPAYEDDSIILQTLEKYYEADGKICTSGELFSVLGKAGTYIKDLQLKKENTDFLFMVAFDTEVLFQSEICLS</sequence>
<dbReference type="EMBL" id="AMQM01006197">
    <property type="status" value="NOT_ANNOTATED_CDS"/>
    <property type="molecule type" value="Genomic_DNA"/>
</dbReference>
<reference evidence="2" key="3">
    <citation type="submission" date="2015-06" db="UniProtKB">
        <authorList>
            <consortium name="EnsemblMetazoa"/>
        </authorList>
    </citation>
    <scope>IDENTIFICATION</scope>
</reference>
<dbReference type="AlphaFoldDB" id="T1FCB3"/>
<dbReference type="KEGG" id="hro:HELRODRAFT_177815"/>
<dbReference type="EnsemblMetazoa" id="HelroT177815">
    <property type="protein sequence ID" value="HelroP177815"/>
    <property type="gene ID" value="HelroG177815"/>
</dbReference>
<proteinExistence type="predicted"/>